<dbReference type="Pfam" id="PF02255">
    <property type="entry name" value="PTS_IIA"/>
    <property type="match status" value="1"/>
</dbReference>
<dbReference type="InterPro" id="IPR003188">
    <property type="entry name" value="PTS_IIA_lac/cel"/>
</dbReference>
<keyword evidence="7" id="KW-1185">Reference proteome</keyword>
<evidence type="ECO:0000256" key="3">
    <source>
        <dbReference type="ARBA" id="ARBA00022679"/>
    </source>
</evidence>
<proteinExistence type="predicted"/>
<dbReference type="PIRSF" id="PIRSF000699">
    <property type="entry name" value="PTS_IILac_III"/>
    <property type="match status" value="1"/>
</dbReference>
<dbReference type="GO" id="GO:0016740">
    <property type="term" value="F:transferase activity"/>
    <property type="evidence" value="ECO:0007669"/>
    <property type="project" value="UniProtKB-KW"/>
</dbReference>
<feature type="modified residue" description="Phosphohistidine; by HPr" evidence="5">
    <location>
        <position position="76"/>
    </location>
</feature>
<protein>
    <submittedName>
        <fullName evidence="6">PTS system, lactose-specific IIa component</fullName>
        <ecNumber evidence="6">2.7.1.69</ecNumber>
    </submittedName>
</protein>
<gene>
    <name evidence="6" type="primary">lacF</name>
    <name evidence="6" type="ORF">HMPREF9248_0335</name>
</gene>
<dbReference type="Gene3D" id="1.20.58.80">
    <property type="entry name" value="Phosphotransferase system, lactose/cellobiose-type IIA subunit"/>
    <property type="match status" value="1"/>
</dbReference>
<dbReference type="InterPro" id="IPR036542">
    <property type="entry name" value="PTS_IIA_lac/cel_sf"/>
</dbReference>
<keyword evidence="3 6" id="KW-0808">Transferase</keyword>
<comment type="caution">
    <text evidence="6">The sequence shown here is derived from an EMBL/GenBank/DDBJ whole genome shotgun (WGS) entry which is preliminary data.</text>
</comment>
<organism evidence="6 7">
    <name type="scientific">Fannyhessea vaginae PB189-T1-4</name>
    <dbReference type="NCBI Taxonomy" id="866774"/>
    <lineage>
        <taxon>Bacteria</taxon>
        <taxon>Bacillati</taxon>
        <taxon>Actinomycetota</taxon>
        <taxon>Coriobacteriia</taxon>
        <taxon>Coriobacteriales</taxon>
        <taxon>Atopobiaceae</taxon>
        <taxon>Fannyhessea</taxon>
    </lineage>
</organism>
<dbReference type="Proteomes" id="UP000004431">
    <property type="component" value="Unassembled WGS sequence"/>
</dbReference>
<reference evidence="6 7" key="1">
    <citation type="submission" date="2010-08" db="EMBL/GenBank/DDBJ databases">
        <authorList>
            <person name="Durkin A.S."/>
            <person name="Madupu R."/>
            <person name="Torralba M."/>
            <person name="Gillis M."/>
            <person name="Methe B."/>
            <person name="Sutton G."/>
            <person name="Nelson K.E."/>
        </authorList>
    </citation>
    <scope>NUCLEOTIDE SEQUENCE [LARGE SCALE GENOMIC DNA]</scope>
    <source>
        <strain evidence="6 7">PB189-T1-4</strain>
    </source>
</reference>
<name>A0ABP2IYC7_9ACTN</name>
<dbReference type="PANTHER" id="PTHR34382">
    <property type="entry name" value="PTS SYSTEM N,N'-DIACETYLCHITOBIOSE-SPECIFIC EIIA COMPONENT"/>
    <property type="match status" value="1"/>
</dbReference>
<sequence>MNTNEETSFGIIASSGATRSLAFEALEEAKQGHFDKAKELLHQADEMSLEAHNIQTALLTKEAQGDHTPVDVLLVHAQDHLMTSILAKELIEQMIELYKRLDDRA</sequence>
<dbReference type="PANTHER" id="PTHR34382:SF7">
    <property type="entry name" value="PTS SYSTEM N,N'-DIACETYLCHITOBIOSE-SPECIFIC EIIA COMPONENT"/>
    <property type="match status" value="1"/>
</dbReference>
<evidence type="ECO:0000256" key="2">
    <source>
        <dbReference type="ARBA" id="ARBA00022597"/>
    </source>
</evidence>
<accession>A0ABP2IYC7</accession>
<evidence type="ECO:0000256" key="5">
    <source>
        <dbReference type="PROSITE-ProRule" id="PRU00418"/>
    </source>
</evidence>
<dbReference type="EC" id="2.7.1.69" evidence="6"/>
<evidence type="ECO:0000256" key="1">
    <source>
        <dbReference type="ARBA" id="ARBA00022448"/>
    </source>
</evidence>
<dbReference type="EMBL" id="AEDQ01000020">
    <property type="protein sequence ID" value="EFL44057.1"/>
    <property type="molecule type" value="Genomic_DNA"/>
</dbReference>
<evidence type="ECO:0000313" key="6">
    <source>
        <dbReference type="EMBL" id="EFL44057.1"/>
    </source>
</evidence>
<keyword evidence="2" id="KW-0762">Sugar transport</keyword>
<keyword evidence="4" id="KW-0598">Phosphotransferase system</keyword>
<keyword evidence="1" id="KW-0813">Transport</keyword>
<evidence type="ECO:0000313" key="7">
    <source>
        <dbReference type="Proteomes" id="UP000004431"/>
    </source>
</evidence>
<dbReference type="CDD" id="cd00215">
    <property type="entry name" value="PTS_IIA_lac"/>
    <property type="match status" value="1"/>
</dbReference>
<dbReference type="PROSITE" id="PS51095">
    <property type="entry name" value="PTS_EIIA_TYPE_3"/>
    <property type="match status" value="1"/>
</dbReference>
<dbReference type="SUPFAM" id="SSF46973">
    <property type="entry name" value="Enzyme IIa from lactose specific PTS, IIa-lac"/>
    <property type="match status" value="1"/>
</dbReference>
<evidence type="ECO:0000256" key="4">
    <source>
        <dbReference type="ARBA" id="ARBA00022683"/>
    </source>
</evidence>